<evidence type="ECO:0000313" key="3">
    <source>
        <dbReference type="Proteomes" id="UP000255129"/>
    </source>
</evidence>
<evidence type="ECO:0000256" key="1">
    <source>
        <dbReference type="ARBA" id="ARBA00022649"/>
    </source>
</evidence>
<sequence>MKTINLTPKANEDLEAIWRYSQKHFGIKKAEEYLIRLTNSFELLAHHDIGVQRRELGRNIFSLPVENHTVFFIPSTYSKTVIRVLNQYQDVMSNIKSIK</sequence>
<dbReference type="OrthoDB" id="516834at2"/>
<dbReference type="RefSeq" id="WP_006815437.1">
    <property type="nucleotide sequence ID" value="NZ_CABLCG010000061.1"/>
</dbReference>
<gene>
    <name evidence="2" type="primary">parE1_2</name>
    <name evidence="2" type="ORF">NCTC12026_02313</name>
</gene>
<accession>A0A379G4T8</accession>
<dbReference type="EMBL" id="UGUA01000002">
    <property type="protein sequence ID" value="SUC35911.1"/>
    <property type="molecule type" value="Genomic_DNA"/>
</dbReference>
<dbReference type="Pfam" id="PF05016">
    <property type="entry name" value="ParE_toxin"/>
    <property type="match status" value="1"/>
</dbReference>
<proteinExistence type="predicted"/>
<dbReference type="Gene3D" id="3.30.2310.20">
    <property type="entry name" value="RelE-like"/>
    <property type="match status" value="1"/>
</dbReference>
<evidence type="ECO:0000313" key="2">
    <source>
        <dbReference type="EMBL" id="SUC35911.1"/>
    </source>
</evidence>
<protein>
    <submittedName>
        <fullName evidence="2">Toxin ParE1</fullName>
    </submittedName>
</protein>
<name>A0A379G4T8_9GAMM</name>
<dbReference type="InterPro" id="IPR035093">
    <property type="entry name" value="RelE/ParE_toxin_dom_sf"/>
</dbReference>
<organism evidence="2 3">
    <name type="scientific">Providencia rustigianii</name>
    <dbReference type="NCBI Taxonomy" id="158850"/>
    <lineage>
        <taxon>Bacteria</taxon>
        <taxon>Pseudomonadati</taxon>
        <taxon>Pseudomonadota</taxon>
        <taxon>Gammaproteobacteria</taxon>
        <taxon>Enterobacterales</taxon>
        <taxon>Morganellaceae</taxon>
        <taxon>Providencia</taxon>
    </lineage>
</organism>
<dbReference type="AlphaFoldDB" id="A0A379G4T8"/>
<keyword evidence="1" id="KW-1277">Toxin-antitoxin system</keyword>
<dbReference type="Proteomes" id="UP000255129">
    <property type="component" value="Unassembled WGS sequence"/>
</dbReference>
<dbReference type="InterPro" id="IPR007712">
    <property type="entry name" value="RelE/ParE_toxin"/>
</dbReference>
<reference evidence="2 3" key="1">
    <citation type="submission" date="2018-06" db="EMBL/GenBank/DDBJ databases">
        <authorList>
            <consortium name="Pathogen Informatics"/>
            <person name="Doyle S."/>
        </authorList>
    </citation>
    <scope>NUCLEOTIDE SEQUENCE [LARGE SCALE GENOMIC DNA]</scope>
    <source>
        <strain evidence="2 3">NCTC12026</strain>
    </source>
</reference>